<dbReference type="RefSeq" id="WP_188816396.1">
    <property type="nucleotide sequence ID" value="NZ_BMHT01000017.1"/>
</dbReference>
<evidence type="ECO:0000313" key="3">
    <source>
        <dbReference type="Proteomes" id="UP000632273"/>
    </source>
</evidence>
<keyword evidence="3" id="KW-1185">Reference proteome</keyword>
<keyword evidence="1" id="KW-0472">Membrane</keyword>
<accession>A0ABQ1UY30</accession>
<keyword evidence="1" id="KW-1133">Transmembrane helix</keyword>
<protein>
    <submittedName>
        <fullName evidence="2">Uncharacterized protein</fullName>
    </submittedName>
</protein>
<dbReference type="EMBL" id="BMHT01000017">
    <property type="protein sequence ID" value="GGF28608.1"/>
    <property type="molecule type" value="Genomic_DNA"/>
</dbReference>
<dbReference type="Proteomes" id="UP000632273">
    <property type="component" value="Unassembled WGS sequence"/>
</dbReference>
<evidence type="ECO:0000256" key="1">
    <source>
        <dbReference type="SAM" id="Phobius"/>
    </source>
</evidence>
<sequence>MRTALMTVLFANYYGFDKFAREVHLSRTTYRGQGLCTLQVTAVAHTLVFGVIFALDLGWSLPYAIVVAACLTAVAANYVGVIQSAAYPAFRTRMDRQPFRVKFGQLLLSWTFLVVAIGCLPWQMHQYYTPAVTISEPSLDIL</sequence>
<proteinExistence type="predicted"/>
<reference evidence="3" key="1">
    <citation type="journal article" date="2019" name="Int. J. Syst. Evol. Microbiol.">
        <title>The Global Catalogue of Microorganisms (GCM) 10K type strain sequencing project: providing services to taxonomists for standard genome sequencing and annotation.</title>
        <authorList>
            <consortium name="The Broad Institute Genomics Platform"/>
            <consortium name="The Broad Institute Genome Sequencing Center for Infectious Disease"/>
            <person name="Wu L."/>
            <person name="Ma J."/>
        </authorList>
    </citation>
    <scope>NUCLEOTIDE SEQUENCE [LARGE SCALE GENOMIC DNA]</scope>
    <source>
        <strain evidence="3">CGMCC 1.15197</strain>
    </source>
</reference>
<evidence type="ECO:0000313" key="2">
    <source>
        <dbReference type="EMBL" id="GGF28608.1"/>
    </source>
</evidence>
<organism evidence="2 3">
    <name type="scientific">Hymenobacter cavernae</name>
    <dbReference type="NCBI Taxonomy" id="2044852"/>
    <lineage>
        <taxon>Bacteria</taxon>
        <taxon>Pseudomonadati</taxon>
        <taxon>Bacteroidota</taxon>
        <taxon>Cytophagia</taxon>
        <taxon>Cytophagales</taxon>
        <taxon>Hymenobacteraceae</taxon>
        <taxon>Hymenobacter</taxon>
    </lineage>
</organism>
<comment type="caution">
    <text evidence="2">The sequence shown here is derived from an EMBL/GenBank/DDBJ whole genome shotgun (WGS) entry which is preliminary data.</text>
</comment>
<name>A0ABQ1UY30_9BACT</name>
<gene>
    <name evidence="2" type="ORF">GCM10011383_45410</name>
</gene>
<feature type="transmembrane region" description="Helical" evidence="1">
    <location>
        <begin position="61"/>
        <end position="82"/>
    </location>
</feature>
<keyword evidence="1" id="KW-0812">Transmembrane</keyword>
<feature type="transmembrane region" description="Helical" evidence="1">
    <location>
        <begin position="35"/>
        <end position="55"/>
    </location>
</feature>
<feature type="transmembrane region" description="Helical" evidence="1">
    <location>
        <begin position="103"/>
        <end position="124"/>
    </location>
</feature>